<dbReference type="RefSeq" id="WP_072982748.1">
    <property type="nucleotide sequence ID" value="NZ_FQXT01000003.1"/>
</dbReference>
<dbReference type="Proteomes" id="UP000290037">
    <property type="component" value="Unassembled WGS sequence"/>
</dbReference>
<name>A0A1M5YAR4_9FLAO</name>
<evidence type="ECO:0000313" key="4">
    <source>
        <dbReference type="Proteomes" id="UP000290037"/>
    </source>
</evidence>
<dbReference type="EMBL" id="FQXT01000003">
    <property type="protein sequence ID" value="SHI09009.1"/>
    <property type="molecule type" value="Genomic_DNA"/>
</dbReference>
<dbReference type="STRING" id="573501.SAMN04487999_2060"/>
<dbReference type="Proteomes" id="UP000184240">
    <property type="component" value="Unassembled WGS sequence"/>
</dbReference>
<accession>A0A1M5YAR4</accession>
<evidence type="ECO:0000313" key="3">
    <source>
        <dbReference type="Proteomes" id="UP000184240"/>
    </source>
</evidence>
<reference evidence="3" key="2">
    <citation type="submission" date="2016-11" db="EMBL/GenBank/DDBJ databases">
        <authorList>
            <person name="Varghese N."/>
            <person name="Submissions S."/>
        </authorList>
    </citation>
    <scope>NUCLEOTIDE SEQUENCE [LARGE SCALE GENOMIC DNA]</scope>
    <source>
        <strain evidence="3">DSM 19859</strain>
    </source>
</reference>
<evidence type="ECO:0000313" key="2">
    <source>
        <dbReference type="EMBL" id="SHI09009.1"/>
    </source>
</evidence>
<reference evidence="1 4" key="3">
    <citation type="submission" date="2018-07" db="EMBL/GenBank/DDBJ databases">
        <title>Leeuwenhoekiella genomics.</title>
        <authorList>
            <person name="Tahon G."/>
            <person name="Willems A."/>
        </authorList>
    </citation>
    <scope>NUCLEOTIDE SEQUENCE [LARGE SCALE GENOMIC DNA]</scope>
    <source>
        <strain evidence="1 4">LMG 24856</strain>
    </source>
</reference>
<gene>
    <name evidence="1" type="ORF">DSM01_1352</name>
    <name evidence="2" type="ORF">SAMN04487999_2060</name>
</gene>
<protein>
    <submittedName>
        <fullName evidence="2">Uncharacterized protein</fullName>
    </submittedName>
</protein>
<proteinExistence type="predicted"/>
<evidence type="ECO:0000313" key="1">
    <source>
        <dbReference type="EMBL" id="RXG30601.1"/>
    </source>
</evidence>
<reference evidence="2" key="1">
    <citation type="submission" date="2016-11" db="EMBL/GenBank/DDBJ databases">
        <authorList>
            <person name="Jaros S."/>
            <person name="Januszkiewicz K."/>
            <person name="Wedrychowicz H."/>
        </authorList>
    </citation>
    <scope>NUCLEOTIDE SEQUENCE [LARGE SCALE GENOMIC DNA]</scope>
    <source>
        <strain evidence="2">DSM 19859</strain>
    </source>
</reference>
<organism evidence="2 3">
    <name type="scientific">Leeuwenhoekiella palythoae</name>
    <dbReference type="NCBI Taxonomy" id="573501"/>
    <lineage>
        <taxon>Bacteria</taxon>
        <taxon>Pseudomonadati</taxon>
        <taxon>Bacteroidota</taxon>
        <taxon>Flavobacteriia</taxon>
        <taxon>Flavobacteriales</taxon>
        <taxon>Flavobacteriaceae</taxon>
        <taxon>Leeuwenhoekiella</taxon>
    </lineage>
</organism>
<sequence length="132" mass="15215">MKGNHQHITNYKTVLWVYRLDIAEYYALALSATDCYHKHIYKRLGALKTAVIASICHQEKDISSTNEHSDVNLKNQLYFPKPTTTNHLRSFEAKQFNKVIQLLEGCSKASRDTSPQLRSNMQRLQGFLNAMN</sequence>
<dbReference type="AlphaFoldDB" id="A0A1M5YAR4"/>
<keyword evidence="4" id="KW-1185">Reference proteome</keyword>
<dbReference type="EMBL" id="QOVN01000002">
    <property type="protein sequence ID" value="RXG30601.1"/>
    <property type="molecule type" value="Genomic_DNA"/>
</dbReference>